<evidence type="ECO:0000313" key="1">
    <source>
        <dbReference type="EMBL" id="KAF4092211.1"/>
    </source>
</evidence>
<comment type="caution">
    <text evidence="1">The sequence shown here is derived from an EMBL/GenBank/DDBJ whole genome shotgun (WGS) entry which is preliminary data.</text>
</comment>
<proteinExistence type="predicted"/>
<dbReference type="PANTHER" id="PTHR32215">
    <property type="entry name" value="CILIA- AND FLAGELLA-ASSOCIATED PROTEIN 57"/>
    <property type="match status" value="1"/>
</dbReference>
<dbReference type="PANTHER" id="PTHR32215:SF0">
    <property type="entry name" value="CILIA- AND FLAGELLA-ASSOCIATED PROTEIN 57"/>
    <property type="match status" value="1"/>
</dbReference>
<reference evidence="1 2" key="1">
    <citation type="submission" date="2020-02" db="EMBL/GenBank/DDBJ databases">
        <title>A chromosome-scale genome assembly of the black bullhead catfish (Ameiurus melas).</title>
        <authorList>
            <person name="Wen M."/>
            <person name="Zham M."/>
            <person name="Cabau C."/>
            <person name="Klopp C."/>
            <person name="Donnadieu C."/>
            <person name="Roques C."/>
            <person name="Bouchez O."/>
            <person name="Lampietro C."/>
            <person name="Jouanno E."/>
            <person name="Herpin A."/>
            <person name="Louis A."/>
            <person name="Berthelot C."/>
            <person name="Parey E."/>
            <person name="Roest-Crollius H."/>
            <person name="Braasch I."/>
            <person name="Postlethwait J."/>
            <person name="Robinson-Rechavi M."/>
            <person name="Echchiki A."/>
            <person name="Begum T."/>
            <person name="Montfort J."/>
            <person name="Schartl M."/>
            <person name="Bobe J."/>
            <person name="Guiguen Y."/>
        </authorList>
    </citation>
    <scope>NUCLEOTIDE SEQUENCE [LARGE SCALE GENOMIC DNA]</scope>
    <source>
        <strain evidence="1">M_S1</strain>
        <tissue evidence="1">Blood</tissue>
    </source>
</reference>
<feature type="non-terminal residue" evidence="1">
    <location>
        <position position="53"/>
    </location>
</feature>
<dbReference type="InterPro" id="IPR052993">
    <property type="entry name" value="CFA-57"/>
</dbReference>
<name>A0A7J6BDN7_AMEME</name>
<sequence length="53" mass="6266">MAQKVNVEPHHIFGLCRELRNNLLFLDEQTIIFPSGNNCVLYDIHQRWTKLIS</sequence>
<dbReference type="EMBL" id="JAAGNN010000002">
    <property type="protein sequence ID" value="KAF4092211.1"/>
    <property type="molecule type" value="Genomic_DNA"/>
</dbReference>
<organism evidence="1 2">
    <name type="scientific">Ameiurus melas</name>
    <name type="common">Black bullhead</name>
    <name type="synonym">Silurus melas</name>
    <dbReference type="NCBI Taxonomy" id="219545"/>
    <lineage>
        <taxon>Eukaryota</taxon>
        <taxon>Metazoa</taxon>
        <taxon>Chordata</taxon>
        <taxon>Craniata</taxon>
        <taxon>Vertebrata</taxon>
        <taxon>Euteleostomi</taxon>
        <taxon>Actinopterygii</taxon>
        <taxon>Neopterygii</taxon>
        <taxon>Teleostei</taxon>
        <taxon>Ostariophysi</taxon>
        <taxon>Siluriformes</taxon>
        <taxon>Ictaluridae</taxon>
        <taxon>Ameiurus</taxon>
    </lineage>
</organism>
<dbReference type="Proteomes" id="UP000593565">
    <property type="component" value="Unassembled WGS sequence"/>
</dbReference>
<dbReference type="AlphaFoldDB" id="A0A7J6BDN7"/>
<evidence type="ECO:0000313" key="2">
    <source>
        <dbReference type="Proteomes" id="UP000593565"/>
    </source>
</evidence>
<keyword evidence="2" id="KW-1185">Reference proteome</keyword>
<accession>A0A7J6BDN7</accession>
<gene>
    <name evidence="1" type="ORF">AMELA_G00018370</name>
</gene>
<protein>
    <submittedName>
        <fullName evidence="1">Uncharacterized protein</fullName>
    </submittedName>
</protein>